<protein>
    <submittedName>
        <fullName evidence="2">Glycosyltransferase family 4 protein</fullName>
    </submittedName>
</protein>
<dbReference type="Gene3D" id="3.40.50.2000">
    <property type="entry name" value="Glycogen Phosphorylase B"/>
    <property type="match status" value="2"/>
</dbReference>
<dbReference type="InterPro" id="IPR001296">
    <property type="entry name" value="Glyco_trans_1"/>
</dbReference>
<dbReference type="InterPro" id="IPR050194">
    <property type="entry name" value="Glycosyltransferase_grp1"/>
</dbReference>
<dbReference type="OrthoDB" id="9768685at2"/>
<name>A0A563UC41_9SPHI</name>
<sequence length="390" mass="43908">MKIAIVHDNLVCKGGAEQVALSFHNAFPNAPIYTLSYDEQNTYPEFRDCEIKTSWFGKLFKSEKNCKRFYFPLGILAMQKLDLTAFDVVLQSTTHCAKYVKTASNALIITYCHNPFRLVWSSESYEKIANSGRVKKFIYQKVINYMKGVDKGFADKTSWFITNSQEVLPRIKAAYQPKTEIAIINPSVKCDNFFVSQGYGQYYLVVSRFESYKKVDMVIEAFKSMPQHNLVIVGKGSREDELRKISSPNITFLSGLTREELAQVYANCKAFIFPQLEDYGITPLEANASGRPVIAYGKGGVTETMIPYTTDAASATALFFKEQTALALKGAIDLFETLTFSPAFIRAHAESFDEAAFVLKIRSFVTRKYLLQKGMPQEVSEGVQSKAITV</sequence>
<reference evidence="2 3" key="1">
    <citation type="submission" date="2019-07" db="EMBL/GenBank/DDBJ databases">
        <authorList>
            <person name="Kim J."/>
        </authorList>
    </citation>
    <scope>NUCLEOTIDE SEQUENCE [LARGE SCALE GENOMIC DNA]</scope>
    <source>
        <strain evidence="3">dk17</strain>
    </source>
</reference>
<proteinExistence type="predicted"/>
<feature type="domain" description="Glycosyl transferase family 1" evidence="1">
    <location>
        <begin position="202"/>
        <end position="337"/>
    </location>
</feature>
<evidence type="ECO:0000259" key="1">
    <source>
        <dbReference type="Pfam" id="PF00534"/>
    </source>
</evidence>
<evidence type="ECO:0000313" key="3">
    <source>
        <dbReference type="Proteomes" id="UP000320042"/>
    </source>
</evidence>
<dbReference type="GO" id="GO:0016757">
    <property type="term" value="F:glycosyltransferase activity"/>
    <property type="evidence" value="ECO:0007669"/>
    <property type="project" value="InterPro"/>
</dbReference>
<evidence type="ECO:0000313" key="2">
    <source>
        <dbReference type="EMBL" id="TWR28853.1"/>
    </source>
</evidence>
<accession>A0A563UC41</accession>
<dbReference type="SUPFAM" id="SSF53756">
    <property type="entry name" value="UDP-Glycosyltransferase/glycogen phosphorylase"/>
    <property type="match status" value="1"/>
</dbReference>
<keyword evidence="3" id="KW-1185">Reference proteome</keyword>
<keyword evidence="2" id="KW-0808">Transferase</keyword>
<dbReference type="AlphaFoldDB" id="A0A563UC41"/>
<dbReference type="Pfam" id="PF00534">
    <property type="entry name" value="Glycos_transf_1"/>
    <property type="match status" value="1"/>
</dbReference>
<comment type="caution">
    <text evidence="2">The sequence shown here is derived from an EMBL/GenBank/DDBJ whole genome shotgun (WGS) entry which is preliminary data.</text>
</comment>
<dbReference type="PANTHER" id="PTHR45947">
    <property type="entry name" value="SULFOQUINOVOSYL TRANSFERASE SQD2"/>
    <property type="match status" value="1"/>
</dbReference>
<organism evidence="2 3">
    <name type="scientific">Mucilaginibacter pallidiroseus</name>
    <dbReference type="NCBI Taxonomy" id="2599295"/>
    <lineage>
        <taxon>Bacteria</taxon>
        <taxon>Pseudomonadati</taxon>
        <taxon>Bacteroidota</taxon>
        <taxon>Sphingobacteriia</taxon>
        <taxon>Sphingobacteriales</taxon>
        <taxon>Sphingobacteriaceae</taxon>
        <taxon>Mucilaginibacter</taxon>
    </lineage>
</organism>
<dbReference type="Proteomes" id="UP000320042">
    <property type="component" value="Unassembled WGS sequence"/>
</dbReference>
<dbReference type="PANTHER" id="PTHR45947:SF3">
    <property type="entry name" value="SULFOQUINOVOSYL TRANSFERASE SQD2"/>
    <property type="match status" value="1"/>
</dbReference>
<dbReference type="EMBL" id="VOEJ01000005">
    <property type="protein sequence ID" value="TWR28853.1"/>
    <property type="molecule type" value="Genomic_DNA"/>
</dbReference>
<gene>
    <name evidence="2" type="ORF">FPZ43_11320</name>
</gene>